<organism evidence="4 5">
    <name type="scientific">Mycobacterium marinum (strain ATCC BAA-535 / M)</name>
    <dbReference type="NCBI Taxonomy" id="216594"/>
    <lineage>
        <taxon>Bacteria</taxon>
        <taxon>Bacillati</taxon>
        <taxon>Actinomycetota</taxon>
        <taxon>Actinomycetes</taxon>
        <taxon>Mycobacteriales</taxon>
        <taxon>Mycobacteriaceae</taxon>
        <taxon>Mycobacterium</taxon>
        <taxon>Mycobacterium ulcerans group</taxon>
    </lineage>
</organism>
<dbReference type="eggNOG" id="COG5651">
    <property type="taxonomic scope" value="Bacteria"/>
</dbReference>
<dbReference type="GO" id="GO:0052572">
    <property type="term" value="P:response to host immune response"/>
    <property type="evidence" value="ECO:0007669"/>
    <property type="project" value="TreeGrafter"/>
</dbReference>
<dbReference type="HOGENOM" id="CLU_028265_2_1_11"/>
<dbReference type="Pfam" id="PF00823">
    <property type="entry name" value="PPE"/>
    <property type="match status" value="1"/>
</dbReference>
<dbReference type="AlphaFoldDB" id="B2HSM6"/>
<dbReference type="InterPro" id="IPR013228">
    <property type="entry name" value="PE-PPE_C"/>
</dbReference>
<name>B2HSM6_MYCMM</name>
<dbReference type="EMBL" id="CP000854">
    <property type="protein sequence ID" value="ACC39484.1"/>
    <property type="molecule type" value="Genomic_DNA"/>
</dbReference>
<dbReference type="SUPFAM" id="SSF140459">
    <property type="entry name" value="PE/PPE dimer-like"/>
    <property type="match status" value="1"/>
</dbReference>
<dbReference type="PANTHER" id="PTHR46766">
    <property type="entry name" value="GLUTAMINE-RICH PROTEIN 2"/>
    <property type="match status" value="1"/>
</dbReference>
<dbReference type="Pfam" id="PF08237">
    <property type="entry name" value="PE-PPE"/>
    <property type="match status" value="1"/>
</dbReference>
<dbReference type="InterPro" id="IPR038332">
    <property type="entry name" value="PPE_sf"/>
</dbReference>
<dbReference type="InterPro" id="IPR000030">
    <property type="entry name" value="PPE_dom"/>
</dbReference>
<feature type="domain" description="PPE" evidence="2">
    <location>
        <begin position="7"/>
        <end position="169"/>
    </location>
</feature>
<evidence type="ECO:0000313" key="5">
    <source>
        <dbReference type="Proteomes" id="UP000001190"/>
    </source>
</evidence>
<dbReference type="Gene3D" id="1.20.1260.20">
    <property type="entry name" value="PPE superfamily"/>
    <property type="match status" value="1"/>
</dbReference>
<keyword evidence="5" id="KW-1185">Reference proteome</keyword>
<dbReference type="FunFam" id="1.20.1260.20:FF:000001">
    <property type="entry name" value="PPE family protein PPE41"/>
    <property type="match status" value="1"/>
</dbReference>
<dbReference type="SUPFAM" id="SSF53474">
    <property type="entry name" value="alpha/beta-Hydrolases"/>
    <property type="match status" value="1"/>
</dbReference>
<protein>
    <submittedName>
        <fullName evidence="4">PPE family protein</fullName>
    </submittedName>
</protein>
<dbReference type="PANTHER" id="PTHR46766:SF1">
    <property type="entry name" value="GLUTAMINE-RICH PROTEIN 2"/>
    <property type="match status" value="1"/>
</dbReference>
<dbReference type="KEGG" id="mmi:MMAR_1027"/>
<dbReference type="Proteomes" id="UP000001190">
    <property type="component" value="Chromosome"/>
</dbReference>
<dbReference type="OrthoDB" id="4568361at2"/>
<dbReference type="InterPro" id="IPR029058">
    <property type="entry name" value="AB_hydrolase_fold"/>
</dbReference>
<dbReference type="ESTHER" id="mycmm-b2hsm6">
    <property type="family name" value="PE-PPE"/>
</dbReference>
<feature type="domain" description="PE-PPE" evidence="3">
    <location>
        <begin position="248"/>
        <end position="471"/>
    </location>
</feature>
<accession>B2HSM6</accession>
<evidence type="ECO:0000313" key="4">
    <source>
        <dbReference type="EMBL" id="ACC39484.1"/>
    </source>
</evidence>
<evidence type="ECO:0000259" key="2">
    <source>
        <dbReference type="Pfam" id="PF00823"/>
    </source>
</evidence>
<evidence type="ECO:0000256" key="1">
    <source>
        <dbReference type="ARBA" id="ARBA00010652"/>
    </source>
</evidence>
<proteinExistence type="inferred from homology"/>
<evidence type="ECO:0000259" key="3">
    <source>
        <dbReference type="Pfam" id="PF08237"/>
    </source>
</evidence>
<sequence>MLMLASFSVLPPEINSARLFGGAGSAPTLAAATAWDGLSAELSGAAGSFGSVTSELAAGVWQGPASAAMTVAAGRYVGWLRTSALHAAGAAAAARAAAAEFEAALAATVHPVAVAANRAQLASLVMTNLFGQNAPAIAAAESSYEQMWAQDVSAMAGYYGGAAAVAAQLAPWSQQLGTIVGAVGGSAGAGLSRASGLSATAANTSSIGTNVAAAQTIAEVMGGSGIPMPSRRYVQLANSLYIGRSVGGAVAQALFTPEGLYPVTGVKNLTFDTSVARGVVILESAIREQITAGNNVTVFGYSQSATISSLTMTKLAASINPPTPDQLSFTLVGDPNNPNGGVATRFPGLSLPSLGITASGATPDNLYPTRIYTLEYDGVADFPRYPLNLVSTLNALAGAYYVHTDYLFLTPAQIDAAVHLTNTVGPTMTDYYVIRTEDLPLLEPLRALPVLGDPLADLVQPNLKVIVNLGYGDPAYGYSTSPPNVATPFGLWPEVSPLTIADALAAGTQQGIHDFGYHISHLDLPQITNGSSSPVGNPQAAPTTGPAAPMVSINTIIDDLQAANSQVANTITEVGAASYAALLPTADIANAAITSVPSYNINLFLDGIQQVANGDPMGFVNAVGYPLAADVALITVAGLLQAFVLVNAGQAIAHAITTPIG</sequence>
<comment type="similarity">
    <text evidence="1">Belongs to the mycobacterial PPE family.</text>
</comment>
<reference evidence="4 5" key="1">
    <citation type="journal article" date="2008" name="Genome Res.">
        <title>Insights from the complete genome sequence of Mycobacterium marinum on the evolution of Mycobacterium tuberculosis.</title>
        <authorList>
            <person name="Stinear T.P."/>
            <person name="Seemann T."/>
            <person name="Harrison P.F."/>
            <person name="Jenkin G.A."/>
            <person name="Davies J.K."/>
            <person name="Johnson P.D."/>
            <person name="Abdellah Z."/>
            <person name="Arrowsmith C."/>
            <person name="Chillingworth T."/>
            <person name="Churcher C."/>
            <person name="Clarke K."/>
            <person name="Cronin A."/>
            <person name="Davis P."/>
            <person name="Goodhead I."/>
            <person name="Holroyd N."/>
            <person name="Jagels K."/>
            <person name="Lord A."/>
            <person name="Moule S."/>
            <person name="Mungall K."/>
            <person name="Norbertczak H."/>
            <person name="Quail M.A."/>
            <person name="Rabbinowitsch E."/>
            <person name="Walker D."/>
            <person name="White B."/>
            <person name="Whitehead S."/>
            <person name="Small P.L."/>
            <person name="Brosch R."/>
            <person name="Ramakrishnan L."/>
            <person name="Fischbach M.A."/>
            <person name="Parkhill J."/>
            <person name="Cole S.T."/>
        </authorList>
    </citation>
    <scope>NUCLEOTIDE SEQUENCE [LARGE SCALE GENOMIC DNA]</scope>
    <source>
        <strain evidence="5">ATCC BAA-535 / M</strain>
    </source>
</reference>
<gene>
    <name evidence="4" type="ordered locus">MMAR_1027</name>
</gene>